<organism evidence="2">
    <name type="scientific">Nicotiana tabacum</name>
    <name type="common">Common tobacco</name>
    <dbReference type="NCBI Taxonomy" id="4097"/>
    <lineage>
        <taxon>Eukaryota</taxon>
        <taxon>Viridiplantae</taxon>
        <taxon>Streptophyta</taxon>
        <taxon>Embryophyta</taxon>
        <taxon>Tracheophyta</taxon>
        <taxon>Spermatophyta</taxon>
        <taxon>Magnoliopsida</taxon>
        <taxon>eudicotyledons</taxon>
        <taxon>Gunneridae</taxon>
        <taxon>Pentapetalae</taxon>
        <taxon>asterids</taxon>
        <taxon>lamiids</taxon>
        <taxon>Solanales</taxon>
        <taxon>Solanaceae</taxon>
        <taxon>Nicotianoideae</taxon>
        <taxon>Nicotianeae</taxon>
        <taxon>Nicotiana</taxon>
    </lineage>
</organism>
<sequence>MVDSRPNIQQPEQRWIRVFGIPLHAWSENTFKSIGDRCGGYIGADEDTKKRTHFFWARICVKISEFAIPGKFELKVEDGIFEIAIINDGHTSTAIAGKETVVQVIDQVSVPKPTPALSPTKIVADQPTTRHMPQHVRPLEGILKSQPGPSNTKPLHKPHFVDRAYYKKGPIRRKGKKQGKGKKKMEWRKTGPAQSLCFSPTLSCYMASSPQAPSIQTEMEQTQELITGASEETSHEADDEVDQSQCMSISSLPHLKLASTLVGRVILENLRIRQCT</sequence>
<proteinExistence type="predicted"/>
<dbReference type="AlphaFoldDB" id="A0A1S4DP72"/>
<evidence type="ECO:0008006" key="3">
    <source>
        <dbReference type="Google" id="ProtNLM"/>
    </source>
</evidence>
<dbReference type="KEGG" id="nta:107831951"/>
<protein>
    <recommendedName>
        <fullName evidence="3">DUF4283 domain-containing protein</fullName>
    </recommendedName>
</protein>
<accession>A0A1S4DP72</accession>
<name>A0A1S4DP72_TOBAC</name>
<dbReference type="PANTHER" id="PTHR34427:SF5">
    <property type="entry name" value="DUF4283 DOMAIN-CONTAINING PROTEIN"/>
    <property type="match status" value="1"/>
</dbReference>
<dbReference type="RefSeq" id="XP_016515231.1">
    <property type="nucleotide sequence ID" value="XM_016659745.1"/>
</dbReference>
<dbReference type="PANTHER" id="PTHR34427">
    <property type="entry name" value="DUF4283 DOMAIN PROTEIN"/>
    <property type="match status" value="1"/>
</dbReference>
<evidence type="ECO:0000256" key="1">
    <source>
        <dbReference type="SAM" id="MobiDB-lite"/>
    </source>
</evidence>
<feature type="compositionally biased region" description="Basic residues" evidence="1">
    <location>
        <begin position="171"/>
        <end position="186"/>
    </location>
</feature>
<feature type="region of interest" description="Disordered" evidence="1">
    <location>
        <begin position="171"/>
        <end position="190"/>
    </location>
</feature>
<reference evidence="2" key="1">
    <citation type="submission" date="2025-08" db="UniProtKB">
        <authorList>
            <consortium name="RefSeq"/>
        </authorList>
    </citation>
    <scope>IDENTIFICATION</scope>
</reference>
<dbReference type="STRING" id="4097.A0A1S4DP72"/>
<gene>
    <name evidence="2" type="primary">LOC107831951</name>
</gene>
<evidence type="ECO:0000313" key="2">
    <source>
        <dbReference type="RefSeq" id="XP_016515231.1"/>
    </source>
</evidence>
<dbReference type="PaxDb" id="4097-A0A1S4DP72"/>
<dbReference type="OrthoDB" id="1747345at2759"/>